<dbReference type="AlphaFoldDB" id="A0A0G1MJH5"/>
<dbReference type="EMBL" id="LCKX01000001">
    <property type="protein sequence ID" value="KKU08242.1"/>
    <property type="molecule type" value="Genomic_DNA"/>
</dbReference>
<accession>A0A0G1MJH5</accession>
<proteinExistence type="predicted"/>
<name>A0A0G1MJH5_9BACT</name>
<gene>
    <name evidence="2" type="ORF">UX10_C0001G0001</name>
</gene>
<dbReference type="SUPFAM" id="SSF48239">
    <property type="entry name" value="Terpenoid cyclases/Protein prenyltransferases"/>
    <property type="match status" value="1"/>
</dbReference>
<organism evidence="2 3">
    <name type="scientific">Candidatus Magasanikbacteria bacterium GW2011_GWA2_45_39</name>
    <dbReference type="NCBI Taxonomy" id="1619041"/>
    <lineage>
        <taxon>Bacteria</taxon>
        <taxon>Candidatus Magasanikiibacteriota</taxon>
    </lineage>
</organism>
<feature type="region of interest" description="Disordered" evidence="1">
    <location>
        <begin position="367"/>
        <end position="391"/>
    </location>
</feature>
<evidence type="ECO:0008006" key="4">
    <source>
        <dbReference type="Google" id="ProtNLM"/>
    </source>
</evidence>
<reference evidence="2 3" key="1">
    <citation type="journal article" date="2015" name="Nature">
        <title>rRNA introns, odd ribosomes, and small enigmatic genomes across a large radiation of phyla.</title>
        <authorList>
            <person name="Brown C.T."/>
            <person name="Hug L.A."/>
            <person name="Thomas B.C."/>
            <person name="Sharon I."/>
            <person name="Castelle C.J."/>
            <person name="Singh A."/>
            <person name="Wilkins M.J."/>
            <person name="Williams K.H."/>
            <person name="Banfield J.F."/>
        </authorList>
    </citation>
    <scope>NUCLEOTIDE SEQUENCE [LARGE SCALE GENOMIC DNA]</scope>
</reference>
<comment type="caution">
    <text evidence="2">The sequence shown here is derived from an EMBL/GenBank/DDBJ whole genome shotgun (WGS) entry which is preliminary data.</text>
</comment>
<feature type="region of interest" description="Disordered" evidence="1">
    <location>
        <begin position="407"/>
        <end position="427"/>
    </location>
</feature>
<protein>
    <recommendedName>
        <fullName evidence="4">HD domain-containing protein</fullName>
    </recommendedName>
</protein>
<dbReference type="InterPro" id="IPR008930">
    <property type="entry name" value="Terpenoid_cyclase/PrenylTrfase"/>
</dbReference>
<sequence>MILVYMAIIAENKLEERVMQDSEWILGSCWGMPRESHPEGAIIHHIEAVLENINNLDIINNERGKLRIIAIIHDTFKYKVDISKPKVGRNNHAVLARIFAERYVQDVDLLRIIEQHDEAFNAWKKGHDSDAWDKSEERLNNLLRLLGDSIDLYYKFFRCDNETGDKSQACVLWFENFLRKNFVILSVVLQTGAPIFAQAATRGALPPARAKTTQASPPVLRVLPPFPEDKNAFATDWSKIAWDKEIVFPEEQDVYRRAVNAVKNAEEAKKITPPAPHRMTDDAFLEHYNAPQAVRETVRALRDELRKTVPQGARDKVLARIQGTLRLQGFGLSAEEERARAMKVEDEEFARTHRVDVRTAPRLLSPRLHAVSPPPAPSIERVGSQSASASHRLSDVTIEGLRARAQKASTSSGAVTPPASGTGVSAPAPRKGALLRIMQWIVQKAHSLVSIPAARAENLTPLIAYYDGIEQNPSDRALYWLSQQQNPDGSFGENNQYETTAQVVWMATTFGLTSSGQYTAALNYLTITVPQN</sequence>
<evidence type="ECO:0000313" key="2">
    <source>
        <dbReference type="EMBL" id="KKU08242.1"/>
    </source>
</evidence>
<dbReference type="Proteomes" id="UP000033999">
    <property type="component" value="Unassembled WGS sequence"/>
</dbReference>
<evidence type="ECO:0000256" key="1">
    <source>
        <dbReference type="SAM" id="MobiDB-lite"/>
    </source>
</evidence>
<evidence type="ECO:0000313" key="3">
    <source>
        <dbReference type="Proteomes" id="UP000033999"/>
    </source>
</evidence>
<feature type="non-terminal residue" evidence="2">
    <location>
        <position position="532"/>
    </location>
</feature>